<keyword evidence="5" id="KW-0813">Transport</keyword>
<dbReference type="InterPro" id="IPR005171">
    <property type="entry name" value="Cyt_c_oxidase_su4_prok"/>
</dbReference>
<evidence type="ECO:0000313" key="19">
    <source>
        <dbReference type="Proteomes" id="UP000832011"/>
    </source>
</evidence>
<reference evidence="18 19" key="1">
    <citation type="journal article" date="2022" name="Res Sq">
        <title>Evolution of multicellular longitudinally dividing oral cavity symbionts (Neisseriaceae).</title>
        <authorList>
            <person name="Nyongesa S."/>
            <person name="Weber P."/>
            <person name="Bernet E."/>
            <person name="Pullido F."/>
            <person name="Nieckarz M."/>
            <person name="Delaby M."/>
            <person name="Nieves C."/>
            <person name="Viehboeck T."/>
            <person name="Krause N."/>
            <person name="Rivera-Millot A."/>
            <person name="Nakamura A."/>
            <person name="Vischer N."/>
            <person name="VanNieuwenhze M."/>
            <person name="Brun Y."/>
            <person name="Cava F."/>
            <person name="Bulgheresi S."/>
            <person name="Veyrier F."/>
        </authorList>
    </citation>
    <scope>NUCLEOTIDE SEQUENCE [LARGE SCALE GENOMIC DNA]</scope>
    <source>
        <strain evidence="18 19">SN4</strain>
    </source>
</reference>
<feature type="transmembrane region" description="Helical" evidence="17">
    <location>
        <begin position="20"/>
        <end position="42"/>
    </location>
</feature>
<evidence type="ECO:0000256" key="15">
    <source>
        <dbReference type="ARBA" id="ARBA00031887"/>
    </source>
</evidence>
<evidence type="ECO:0000256" key="13">
    <source>
        <dbReference type="ARBA" id="ARBA00030071"/>
    </source>
</evidence>
<comment type="function">
    <text evidence="12">Cytochrome bo(3) ubiquinol terminal oxidase is the component of the aerobic respiratory chain of E.coli that predominates when cells are grown at high aeration. Has proton pump activity across the membrane in addition to electron transfer, pumping 2 protons/electron.</text>
</comment>
<keyword evidence="7 17" id="KW-0812">Transmembrane</keyword>
<evidence type="ECO:0000256" key="14">
    <source>
        <dbReference type="ARBA" id="ARBA00030211"/>
    </source>
</evidence>
<evidence type="ECO:0000256" key="5">
    <source>
        <dbReference type="ARBA" id="ARBA00022448"/>
    </source>
</evidence>
<comment type="subunit">
    <text evidence="3">Heterooctamer of two A chains, two B chains, two C chains and two D chains.</text>
</comment>
<dbReference type="RefSeq" id="WP_058355903.1">
    <property type="nucleotide sequence ID" value="NZ_CABKVG010000008.1"/>
</dbReference>
<evidence type="ECO:0000256" key="1">
    <source>
        <dbReference type="ARBA" id="ARBA00004651"/>
    </source>
</evidence>
<evidence type="ECO:0000256" key="16">
    <source>
        <dbReference type="ARBA" id="ARBA00032185"/>
    </source>
</evidence>
<dbReference type="PANTHER" id="PTHR36835">
    <property type="entry name" value="CYTOCHROME BO(3) UBIQUINOL OXIDASE SUBUNIT 4"/>
    <property type="match status" value="1"/>
</dbReference>
<evidence type="ECO:0000256" key="2">
    <source>
        <dbReference type="ARBA" id="ARBA00008079"/>
    </source>
</evidence>
<keyword evidence="6" id="KW-1003">Cell membrane</keyword>
<keyword evidence="9 17" id="KW-1133">Transmembrane helix</keyword>
<evidence type="ECO:0000256" key="4">
    <source>
        <dbReference type="ARBA" id="ARBA00014689"/>
    </source>
</evidence>
<feature type="transmembrane region" description="Helical" evidence="17">
    <location>
        <begin position="48"/>
        <end position="67"/>
    </location>
</feature>
<dbReference type="Proteomes" id="UP000832011">
    <property type="component" value="Chromosome"/>
</dbReference>
<gene>
    <name evidence="18" type="primary">cyoD</name>
    <name evidence="18" type="ORF">LVJ82_04230</name>
</gene>
<dbReference type="EMBL" id="CP091511">
    <property type="protein sequence ID" value="UOO90202.1"/>
    <property type="molecule type" value="Genomic_DNA"/>
</dbReference>
<comment type="subcellular location">
    <subcellularLocation>
        <location evidence="1">Cell membrane</location>
        <topology evidence="1">Multi-pass membrane protein</topology>
    </subcellularLocation>
</comment>
<evidence type="ECO:0000256" key="11">
    <source>
        <dbReference type="ARBA" id="ARBA00023136"/>
    </source>
</evidence>
<name>A0ABY4E351_9NEIS</name>
<keyword evidence="19" id="KW-1185">Reference proteome</keyword>
<evidence type="ECO:0000256" key="9">
    <source>
        <dbReference type="ARBA" id="ARBA00022989"/>
    </source>
</evidence>
<dbReference type="PANTHER" id="PTHR36835:SF1">
    <property type="entry name" value="CYTOCHROME BO(3) UBIQUINOL OXIDASE SUBUNIT 4"/>
    <property type="match status" value="1"/>
</dbReference>
<protein>
    <recommendedName>
        <fullName evidence="4">Cytochrome bo(3) ubiquinol oxidase subunit 4</fullName>
    </recommendedName>
    <alternativeName>
        <fullName evidence="16">Cytochrome o ubiquinol oxidase subunit 4</fullName>
    </alternativeName>
    <alternativeName>
        <fullName evidence="13">Oxidase bo(3) subunit 4</fullName>
    </alternativeName>
    <alternativeName>
        <fullName evidence="14">Ubiquinol oxidase polypeptide IV</fullName>
    </alternativeName>
    <alternativeName>
        <fullName evidence="15">Ubiquinol oxidase subunit 4</fullName>
    </alternativeName>
</protein>
<keyword evidence="11 17" id="KW-0472">Membrane</keyword>
<organism evidence="18 19">
    <name type="scientific">Vitreoscilla massiliensis</name>
    <dbReference type="NCBI Taxonomy" id="1689272"/>
    <lineage>
        <taxon>Bacteria</taxon>
        <taxon>Pseudomonadati</taxon>
        <taxon>Pseudomonadota</taxon>
        <taxon>Betaproteobacteria</taxon>
        <taxon>Neisseriales</taxon>
        <taxon>Neisseriaceae</taxon>
        <taxon>Vitreoscilla</taxon>
    </lineage>
</organism>
<evidence type="ECO:0000256" key="10">
    <source>
        <dbReference type="ARBA" id="ARBA00023002"/>
    </source>
</evidence>
<evidence type="ECO:0000256" key="17">
    <source>
        <dbReference type="SAM" id="Phobius"/>
    </source>
</evidence>
<proteinExistence type="inferred from homology"/>
<evidence type="ECO:0000256" key="7">
    <source>
        <dbReference type="ARBA" id="ARBA00022692"/>
    </source>
</evidence>
<evidence type="ECO:0000313" key="18">
    <source>
        <dbReference type="EMBL" id="UOO90202.1"/>
    </source>
</evidence>
<keyword evidence="8" id="KW-0249">Electron transport</keyword>
<dbReference type="InterPro" id="IPR050968">
    <property type="entry name" value="Cytochrome_c_oxidase_bac_sub4"/>
</dbReference>
<dbReference type="NCBIfam" id="TIGR02847">
    <property type="entry name" value="CyoD"/>
    <property type="match status" value="1"/>
</dbReference>
<sequence length="108" mass="12417">MSGNNHVNAHQDHGSAKQYVVGFIISIILTVIPFFMVMNGGFPKGLTVAVLVITMIAQVWVQLVWFLHMKREDSQKWQVLSFWYTFLTIAILFIGSVWILSELHTFMM</sequence>
<feature type="transmembrane region" description="Helical" evidence="17">
    <location>
        <begin position="79"/>
        <end position="100"/>
    </location>
</feature>
<evidence type="ECO:0000256" key="12">
    <source>
        <dbReference type="ARBA" id="ARBA00025694"/>
    </source>
</evidence>
<keyword evidence="10" id="KW-0560">Oxidoreductase</keyword>
<evidence type="ECO:0000256" key="6">
    <source>
        <dbReference type="ARBA" id="ARBA00022475"/>
    </source>
</evidence>
<evidence type="ECO:0000256" key="3">
    <source>
        <dbReference type="ARBA" id="ARBA00011700"/>
    </source>
</evidence>
<dbReference type="InterPro" id="IPR014210">
    <property type="entry name" value="Cyt_o_ubiqinol_oxidase_su4"/>
</dbReference>
<evidence type="ECO:0000256" key="8">
    <source>
        <dbReference type="ARBA" id="ARBA00022982"/>
    </source>
</evidence>
<accession>A0ABY4E351</accession>
<comment type="similarity">
    <text evidence="2">Belongs to the cytochrome c oxidase bacterial subunit 4 family.</text>
</comment>
<dbReference type="Pfam" id="PF03626">
    <property type="entry name" value="COX4_pro"/>
    <property type="match status" value="1"/>
</dbReference>